<evidence type="ECO:0000256" key="2">
    <source>
        <dbReference type="SAM" id="MobiDB-lite"/>
    </source>
</evidence>
<dbReference type="EMBL" id="CAJNNW010017222">
    <property type="protein sequence ID" value="CAE8660515.1"/>
    <property type="molecule type" value="Genomic_DNA"/>
</dbReference>
<dbReference type="Proteomes" id="UP000626109">
    <property type="component" value="Unassembled WGS sequence"/>
</dbReference>
<evidence type="ECO:0000313" key="4">
    <source>
        <dbReference type="Proteomes" id="UP000626109"/>
    </source>
</evidence>
<dbReference type="AlphaFoldDB" id="A0A813J2C5"/>
<sequence>MDNELFEPLDQFDPDEKDFMIDVINEKVRRILSLDASKYKNGRLPFGLKAYKGAAMQDEGVDVEEELSNLREMLQRESQERTTMQSQLEAARNLANSWKQKFNDLQSKWPKDVAPPEVEETVRREVEVGQPPEAPLSPTSQARKDKEARALILQGMISEEECAKRIAAAEKVLKDRMSELEKRLAEMEKETAREK</sequence>
<reference evidence="3" key="1">
    <citation type="submission" date="2021-02" db="EMBL/GenBank/DDBJ databases">
        <authorList>
            <person name="Dougan E. K."/>
            <person name="Rhodes N."/>
            <person name="Thang M."/>
            <person name="Chan C."/>
        </authorList>
    </citation>
    <scope>NUCLEOTIDE SEQUENCE</scope>
</reference>
<feature type="non-terminal residue" evidence="3">
    <location>
        <position position="195"/>
    </location>
</feature>
<evidence type="ECO:0000313" key="3">
    <source>
        <dbReference type="EMBL" id="CAE8660515.1"/>
    </source>
</evidence>
<comment type="caution">
    <text evidence="3">The sequence shown here is derived from an EMBL/GenBank/DDBJ whole genome shotgun (WGS) entry which is preliminary data.</text>
</comment>
<accession>A0A813J2C5</accession>
<gene>
    <name evidence="3" type="ORF">PGLA2088_LOCUS14168</name>
</gene>
<organism evidence="3 4">
    <name type="scientific">Polarella glacialis</name>
    <name type="common">Dinoflagellate</name>
    <dbReference type="NCBI Taxonomy" id="89957"/>
    <lineage>
        <taxon>Eukaryota</taxon>
        <taxon>Sar</taxon>
        <taxon>Alveolata</taxon>
        <taxon>Dinophyceae</taxon>
        <taxon>Suessiales</taxon>
        <taxon>Suessiaceae</taxon>
        <taxon>Polarella</taxon>
    </lineage>
</organism>
<feature type="region of interest" description="Disordered" evidence="2">
    <location>
        <begin position="106"/>
        <end position="147"/>
    </location>
</feature>
<evidence type="ECO:0000256" key="1">
    <source>
        <dbReference type="SAM" id="Coils"/>
    </source>
</evidence>
<feature type="coiled-coil region" evidence="1">
    <location>
        <begin position="163"/>
        <end position="190"/>
    </location>
</feature>
<name>A0A813J2C5_POLGL</name>
<proteinExistence type="predicted"/>
<keyword evidence="1" id="KW-0175">Coiled coil</keyword>
<protein>
    <submittedName>
        <fullName evidence="3">Uncharacterized protein</fullName>
    </submittedName>
</protein>